<dbReference type="SUPFAM" id="SSF50129">
    <property type="entry name" value="GroES-like"/>
    <property type="match status" value="1"/>
</dbReference>
<proteinExistence type="predicted"/>
<dbReference type="Gene3D" id="3.90.180.10">
    <property type="entry name" value="Medium-chain alcohol dehydrogenases, catalytic domain"/>
    <property type="match status" value="1"/>
</dbReference>
<dbReference type="EMBL" id="NSLI01000004">
    <property type="protein sequence ID" value="PAX07267.1"/>
    <property type="molecule type" value="Genomic_DNA"/>
</dbReference>
<evidence type="ECO:0000313" key="2">
    <source>
        <dbReference type="EMBL" id="PAX07267.1"/>
    </source>
</evidence>
<dbReference type="Pfam" id="PF00107">
    <property type="entry name" value="ADH_zinc_N"/>
    <property type="match status" value="1"/>
</dbReference>
<dbReference type="InterPro" id="IPR011032">
    <property type="entry name" value="GroES-like_sf"/>
</dbReference>
<feature type="domain" description="Enoyl reductase (ER)" evidence="1">
    <location>
        <begin position="11"/>
        <end position="320"/>
    </location>
</feature>
<dbReference type="OrthoDB" id="4190732at2"/>
<dbReference type="AlphaFoldDB" id="A0A2A2SDD8"/>
<organism evidence="2 3">
    <name type="scientific">Sphingomonas lenta</name>
    <dbReference type="NCBI Taxonomy" id="1141887"/>
    <lineage>
        <taxon>Bacteria</taxon>
        <taxon>Pseudomonadati</taxon>
        <taxon>Pseudomonadota</taxon>
        <taxon>Alphaproteobacteria</taxon>
        <taxon>Sphingomonadales</taxon>
        <taxon>Sphingomonadaceae</taxon>
        <taxon>Sphingomonas</taxon>
    </lineage>
</organism>
<dbReference type="InterPro" id="IPR036291">
    <property type="entry name" value="NAD(P)-bd_dom_sf"/>
</dbReference>
<dbReference type="InterPro" id="IPR051397">
    <property type="entry name" value="Zn-ADH-like_protein"/>
</dbReference>
<evidence type="ECO:0000259" key="1">
    <source>
        <dbReference type="SMART" id="SM00829"/>
    </source>
</evidence>
<dbReference type="Pfam" id="PF08240">
    <property type="entry name" value="ADH_N"/>
    <property type="match status" value="1"/>
</dbReference>
<comment type="caution">
    <text evidence="2">The sequence shown here is derived from an EMBL/GenBank/DDBJ whole genome shotgun (WGS) entry which is preliminary data.</text>
</comment>
<evidence type="ECO:0000313" key="3">
    <source>
        <dbReference type="Proteomes" id="UP000218151"/>
    </source>
</evidence>
<dbReference type="PANTHER" id="PTHR43677">
    <property type="entry name" value="SHORT-CHAIN DEHYDROGENASE/REDUCTASE"/>
    <property type="match status" value="1"/>
</dbReference>
<dbReference type="SUPFAM" id="SSF51735">
    <property type="entry name" value="NAD(P)-binding Rossmann-fold domains"/>
    <property type="match status" value="1"/>
</dbReference>
<dbReference type="PANTHER" id="PTHR43677:SF4">
    <property type="entry name" value="QUINONE OXIDOREDUCTASE-LIKE PROTEIN 2"/>
    <property type="match status" value="1"/>
</dbReference>
<dbReference type="CDD" id="cd08241">
    <property type="entry name" value="QOR1"/>
    <property type="match status" value="1"/>
</dbReference>
<dbReference type="SMART" id="SM00829">
    <property type="entry name" value="PKS_ER"/>
    <property type="match status" value="1"/>
</dbReference>
<reference evidence="3" key="1">
    <citation type="submission" date="2017-09" db="EMBL/GenBank/DDBJ databases">
        <authorList>
            <person name="Feng G."/>
            <person name="Zhu H."/>
        </authorList>
    </citation>
    <scope>NUCLEOTIDE SEQUENCE [LARGE SCALE GENOMIC DNA]</scope>
    <source>
        <strain evidence="3">1PNM-20</strain>
    </source>
</reference>
<protein>
    <submittedName>
        <fullName evidence="2">NADPH:quinone oxidoreductase</fullName>
    </submittedName>
</protein>
<dbReference type="InterPro" id="IPR020843">
    <property type="entry name" value="ER"/>
</dbReference>
<dbReference type="InterPro" id="IPR013149">
    <property type="entry name" value="ADH-like_C"/>
</dbReference>
<dbReference type="InterPro" id="IPR013154">
    <property type="entry name" value="ADH-like_N"/>
</dbReference>
<dbReference type="Proteomes" id="UP000218151">
    <property type="component" value="Unassembled WGS sequence"/>
</dbReference>
<gene>
    <name evidence="2" type="ORF">CKY28_14690</name>
</gene>
<dbReference type="RefSeq" id="WP_095999090.1">
    <property type="nucleotide sequence ID" value="NZ_NSLI01000004.1"/>
</dbReference>
<dbReference type="GO" id="GO:0016491">
    <property type="term" value="F:oxidoreductase activity"/>
    <property type="evidence" value="ECO:0007669"/>
    <property type="project" value="InterPro"/>
</dbReference>
<dbReference type="Gene3D" id="3.40.50.720">
    <property type="entry name" value="NAD(P)-binding Rossmann-like Domain"/>
    <property type="match status" value="1"/>
</dbReference>
<name>A0A2A2SDD8_9SPHN</name>
<accession>A0A2A2SDD8</accession>
<sequence>MRALRVSALSDDLSGVSLDEVPEPQRRPGQLLVRVRAASLNYPDLLMTRGAYQLKPDLPFTLGMEMAGEVVEADADGAFRPGDRVAAGTRLGAFADLVAVDAAAARPIPPGTDDATAAALGAAYLTAYVALVRLGRLQADEWVLVHGATGGVGLAAVDLAQALGGRVIATSRSPAKLEVIASEHQPHATMPAAGFRDAVKKLTGGGADLVFDPVGGDVFDESTRCIDFGGRLLVVGFTSGRIATVPTNVPLIKGFSVIGVRAGEYGRRFPERGAENLDAICSLAAEGRIRPRVHAAYELADWRAAFDAMARSEHVGKLVLTP</sequence>
<keyword evidence="3" id="KW-1185">Reference proteome</keyword>